<evidence type="ECO:0000313" key="1">
    <source>
        <dbReference type="EMBL" id="MBW93433.1"/>
    </source>
</evidence>
<name>A0A2P2JIY8_RHIMU</name>
<dbReference type="EMBL" id="GGEC01012950">
    <property type="protein sequence ID" value="MBW93433.1"/>
    <property type="molecule type" value="Transcribed_RNA"/>
</dbReference>
<proteinExistence type="predicted"/>
<sequence length="36" mass="4235">MLLWPLILQFLHSFTWGCSFPHIFRLLLVVAPIIVI</sequence>
<accession>A0A2P2JIY8</accession>
<organism evidence="1">
    <name type="scientific">Rhizophora mucronata</name>
    <name type="common">Asiatic mangrove</name>
    <dbReference type="NCBI Taxonomy" id="61149"/>
    <lineage>
        <taxon>Eukaryota</taxon>
        <taxon>Viridiplantae</taxon>
        <taxon>Streptophyta</taxon>
        <taxon>Embryophyta</taxon>
        <taxon>Tracheophyta</taxon>
        <taxon>Spermatophyta</taxon>
        <taxon>Magnoliopsida</taxon>
        <taxon>eudicotyledons</taxon>
        <taxon>Gunneridae</taxon>
        <taxon>Pentapetalae</taxon>
        <taxon>rosids</taxon>
        <taxon>fabids</taxon>
        <taxon>Malpighiales</taxon>
        <taxon>Rhizophoraceae</taxon>
        <taxon>Rhizophora</taxon>
    </lineage>
</organism>
<protein>
    <submittedName>
        <fullName evidence="1">Uncharacterized protein</fullName>
    </submittedName>
</protein>
<reference evidence="1" key="1">
    <citation type="submission" date="2018-02" db="EMBL/GenBank/DDBJ databases">
        <title>Rhizophora mucronata_Transcriptome.</title>
        <authorList>
            <person name="Meera S.P."/>
            <person name="Sreeshan A."/>
            <person name="Augustine A."/>
        </authorList>
    </citation>
    <scope>NUCLEOTIDE SEQUENCE</scope>
    <source>
        <tissue evidence="1">Leaf</tissue>
    </source>
</reference>
<dbReference type="AlphaFoldDB" id="A0A2P2JIY8"/>